<dbReference type="PANTHER" id="PTHR44858">
    <property type="entry name" value="TETRATRICOPEPTIDE REPEAT PROTEIN 6"/>
    <property type="match status" value="1"/>
</dbReference>
<feature type="region of interest" description="Disordered" evidence="4">
    <location>
        <begin position="1"/>
        <end position="54"/>
    </location>
</feature>
<feature type="compositionally biased region" description="Basic and acidic residues" evidence="4">
    <location>
        <begin position="1"/>
        <end position="11"/>
    </location>
</feature>
<keyword evidence="6" id="KW-1185">Reference proteome</keyword>
<dbReference type="InterPro" id="IPR011990">
    <property type="entry name" value="TPR-like_helical_dom_sf"/>
</dbReference>
<dbReference type="Proteomes" id="UP000196655">
    <property type="component" value="Unassembled WGS sequence"/>
</dbReference>
<dbReference type="Gene3D" id="1.25.40.10">
    <property type="entry name" value="Tetratricopeptide repeat domain"/>
    <property type="match status" value="1"/>
</dbReference>
<keyword evidence="1" id="KW-0677">Repeat</keyword>
<dbReference type="OrthoDB" id="9815010at2"/>
<dbReference type="EMBL" id="NHON01000032">
    <property type="protein sequence ID" value="OWJ65738.1"/>
    <property type="molecule type" value="Genomic_DNA"/>
</dbReference>
<dbReference type="GO" id="GO:0046813">
    <property type="term" value="P:receptor-mediated virion attachment to host cell"/>
    <property type="evidence" value="ECO:0007669"/>
    <property type="project" value="TreeGrafter"/>
</dbReference>
<keyword evidence="2 3" id="KW-0802">TPR repeat</keyword>
<feature type="repeat" description="TPR" evidence="3">
    <location>
        <begin position="213"/>
        <end position="246"/>
    </location>
</feature>
<dbReference type="GO" id="GO:0009279">
    <property type="term" value="C:cell outer membrane"/>
    <property type="evidence" value="ECO:0007669"/>
    <property type="project" value="TreeGrafter"/>
</dbReference>
<gene>
    <name evidence="5" type="ORF">BWR60_17775</name>
</gene>
<evidence type="ECO:0000313" key="5">
    <source>
        <dbReference type="EMBL" id="OWJ65738.1"/>
    </source>
</evidence>
<evidence type="ECO:0000256" key="3">
    <source>
        <dbReference type="PROSITE-ProRule" id="PRU00339"/>
    </source>
</evidence>
<reference evidence="6" key="1">
    <citation type="submission" date="2017-05" db="EMBL/GenBank/DDBJ databases">
        <authorList>
            <person name="Macchi M."/>
            <person name="Festa S."/>
            <person name="Coppotelli B.M."/>
            <person name="Morelli I.S."/>
        </authorList>
    </citation>
    <scope>NUCLEOTIDE SEQUENCE [LARGE SCALE GENOMIC DNA]</scope>
    <source>
        <strain evidence="6">I</strain>
    </source>
</reference>
<comment type="caution">
    <text evidence="5">The sequence shown here is derived from an EMBL/GenBank/DDBJ whole genome shotgun (WGS) entry which is preliminary data.</text>
</comment>
<protein>
    <submittedName>
        <fullName evidence="5">Uncharacterized protein</fullName>
    </submittedName>
</protein>
<dbReference type="InterPro" id="IPR050498">
    <property type="entry name" value="Ycf3"/>
</dbReference>
<name>A0A211ZKE7_9PROT</name>
<accession>A0A211ZKE7</accession>
<sequence>MAGRVGSDRPKLGTRTQASFERGVLRGRRKRSDRPGDYSGRRCRSRPLRRTQDNAPPAASLAAFFEIVFSATGLNLLFMKALRILALAVAILAAPCGTLSAADTPTRLDSLLDQLRTAADGAEAQRLERQIWILWLDYEGADPLVPDLMRRGNAALQQRDYPVAEAAFTGVVERAPDFIEGWDRRAVARFLRGDCDGALRDIDRVLALEPRHFGALFGRGLCRTVQGDHRAALDAFERVLALDPHYAPAQSQAARMRKYLAGYPL</sequence>
<proteinExistence type="predicted"/>
<organism evidence="5 6">
    <name type="scientific">Inquilinus limosus</name>
    <dbReference type="NCBI Taxonomy" id="171674"/>
    <lineage>
        <taxon>Bacteria</taxon>
        <taxon>Pseudomonadati</taxon>
        <taxon>Pseudomonadota</taxon>
        <taxon>Alphaproteobacteria</taxon>
        <taxon>Rhodospirillales</taxon>
        <taxon>Rhodospirillaceae</taxon>
        <taxon>Inquilinus</taxon>
    </lineage>
</organism>
<evidence type="ECO:0000313" key="6">
    <source>
        <dbReference type="Proteomes" id="UP000196655"/>
    </source>
</evidence>
<dbReference type="PROSITE" id="PS50005">
    <property type="entry name" value="TPR"/>
    <property type="match status" value="1"/>
</dbReference>
<dbReference type="InterPro" id="IPR019734">
    <property type="entry name" value="TPR_rpt"/>
</dbReference>
<dbReference type="STRING" id="1122125.GCA_000423185_03781"/>
<dbReference type="AlphaFoldDB" id="A0A211ZKE7"/>
<dbReference type="SMART" id="SM00028">
    <property type="entry name" value="TPR"/>
    <property type="match status" value="3"/>
</dbReference>
<dbReference type="Pfam" id="PF13432">
    <property type="entry name" value="TPR_16"/>
    <property type="match status" value="2"/>
</dbReference>
<evidence type="ECO:0000256" key="1">
    <source>
        <dbReference type="ARBA" id="ARBA00022737"/>
    </source>
</evidence>
<dbReference type="PANTHER" id="PTHR44858:SF1">
    <property type="entry name" value="UDP-N-ACETYLGLUCOSAMINE--PEPTIDE N-ACETYLGLUCOSAMINYLTRANSFERASE SPINDLY-RELATED"/>
    <property type="match status" value="1"/>
</dbReference>
<evidence type="ECO:0000256" key="2">
    <source>
        <dbReference type="ARBA" id="ARBA00022803"/>
    </source>
</evidence>
<dbReference type="SUPFAM" id="SSF48452">
    <property type="entry name" value="TPR-like"/>
    <property type="match status" value="1"/>
</dbReference>
<evidence type="ECO:0000256" key="4">
    <source>
        <dbReference type="SAM" id="MobiDB-lite"/>
    </source>
</evidence>